<evidence type="ECO:0000313" key="14">
    <source>
        <dbReference type="Proteomes" id="UP000565715"/>
    </source>
</evidence>
<dbReference type="PANTHER" id="PTHR30195:SF15">
    <property type="entry name" value="TYPE I RESTRICTION ENZYME HINDI ENDONUCLEASE SUBUNIT"/>
    <property type="match status" value="1"/>
</dbReference>
<dbReference type="InterPro" id="IPR027417">
    <property type="entry name" value="P-loop_NTPase"/>
</dbReference>
<dbReference type="Pfam" id="PF04313">
    <property type="entry name" value="HSDR_N"/>
    <property type="match status" value="1"/>
</dbReference>
<evidence type="ECO:0000256" key="7">
    <source>
        <dbReference type="ARBA" id="ARBA00022759"/>
    </source>
</evidence>
<sequence>MSRETVAGAGELEEHPFSDHSEKVWEAFALVRLDEAGWQPISGKDLNPSSGHRKDWGDLVLYPRLRTAIATRHPELPSYAVEEAITELLRQTPGSDVRKNWDFYKKLTGGLKVSYTDSLTDKKRSVTVRPVDFTDPHGNDLVAASQVRIRAASERAFVFDIILYVNGLPLCVVELKKASGPDDSRTAYDQIQNYRRELKVDSTFRTVCLAVASDGVTARLGTPFTPWEHMAPWHAEDGVLLKKKAEREDGRALGRMIAGALDPDHFLGLIAGFLSYSAEGTGGSVDTVKLAKAHQYIAVNTALAATASAAATDGRAGVIWHTQGAGKSEEMLFYTGRVGGLQGLSNPTIVLITDRIDLDTQLYRTFNLSHSLRRATGGVPEKAHNSGQLKDLLTRREGSGGVIFTTLHKFRISKAEKVAGARHPLLSDRRDIIVVVDEAHRSHYDFEDGFARHLRDALPHATFIAFTGTPIDNRTGNTVAVFGPTIHTYDHTQAVNDGATVRVFYEPILHKVKLPDDQDLDEMNARAEGLVEGLSQEEQARARAQFATFESVIGAPERIAKLADTLLSHWDSRSMEMLKLTGGPGKGMVVCSSRRIAARLFNALAARRPDWAGEPDKKTGLLPDNTGKIRVVYTGNPGKDDAEIAPYVRTPAKIKDIQTRATDPDDELELVIVQSLWLTGFDSPPLHTLYLDRRMRGAALMQAVSRVNRTWGEKPSGLVVDFLGVAQHLTNAIAEFTSDSDENEETLAAEISEAVKVVREKHQSITELLEDCPWREALGSAGYQEALYAVLEFLQEAEPALQPGMPTRLQRFMHFGKLLSQAFSLCPTHEGVKDVLDDIRFFASVRASREKFDVDARADQGLATAADQLRYIEQLNAAAVVADGVVDIYDAAGLTKPDLSHLDEEFVAQLQESRHPNLALEALRRSLMKEIRDSHPGNITQQRAFTERMQETMNRYHNGMITSAETMDILVEFAREVSADRVRAAELGLTEDELAFYDAVAANPSALQMGDDILRQIAQHLCRLVSEDVTVDWRIKSQARDRIRAKVQLLLNHYGYPPDNAQDAIDRVLKQTEAKAEEWA</sequence>
<dbReference type="InterPro" id="IPR004473">
    <property type="entry name" value="Restrct_endonuc_typeI_HsdR"/>
</dbReference>
<dbReference type="InterPro" id="IPR014001">
    <property type="entry name" value="Helicase_ATP-bd"/>
</dbReference>
<comment type="function">
    <text evidence="11">Subunit R is required for both nuclease and ATPase activities, but not for modification.</text>
</comment>
<dbReference type="Gene3D" id="3.90.1570.50">
    <property type="match status" value="1"/>
</dbReference>
<dbReference type="PANTHER" id="PTHR30195">
    <property type="entry name" value="TYPE I SITE-SPECIFIC DEOXYRIBONUCLEASE PROTEIN SUBUNIT M AND R"/>
    <property type="match status" value="1"/>
</dbReference>
<feature type="domain" description="Helicase ATP-binding" evidence="12">
    <location>
        <begin position="308"/>
        <end position="488"/>
    </location>
</feature>
<dbReference type="Pfam" id="PF18766">
    <property type="entry name" value="SWI2_SNF2"/>
    <property type="match status" value="1"/>
</dbReference>
<protein>
    <recommendedName>
        <fullName evidence="11">Type I restriction enzyme endonuclease subunit</fullName>
        <shortName evidence="11">R protein</shortName>
        <ecNumber evidence="11">3.1.21.3</ecNumber>
    </recommendedName>
</protein>
<keyword evidence="9 11" id="KW-0067">ATP-binding</keyword>
<evidence type="ECO:0000256" key="8">
    <source>
        <dbReference type="ARBA" id="ARBA00022801"/>
    </source>
</evidence>
<keyword evidence="7 13" id="KW-0255">Endonuclease</keyword>
<evidence type="ECO:0000256" key="6">
    <source>
        <dbReference type="ARBA" id="ARBA00022747"/>
    </source>
</evidence>
<keyword evidence="5 11" id="KW-0547">Nucleotide-binding</keyword>
<dbReference type="InterPro" id="IPR021810">
    <property type="entry name" value="T1RH-like_C"/>
</dbReference>
<dbReference type="Gene3D" id="3.40.50.300">
    <property type="entry name" value="P-loop containing nucleotide triphosphate hydrolases"/>
    <property type="match status" value="2"/>
</dbReference>
<keyword evidence="10 11" id="KW-0238">DNA-binding</keyword>
<evidence type="ECO:0000313" key="13">
    <source>
        <dbReference type="EMBL" id="NKY37220.1"/>
    </source>
</evidence>
<keyword evidence="4" id="KW-0540">Nuclease</keyword>
<dbReference type="InterPro" id="IPR051268">
    <property type="entry name" value="Type-I_R_enzyme_R_subunit"/>
</dbReference>
<dbReference type="AlphaFoldDB" id="A0A846XR24"/>
<comment type="caution">
    <text evidence="13">The sequence shown here is derived from an EMBL/GenBank/DDBJ whole genome shotgun (WGS) entry which is preliminary data.</text>
</comment>
<dbReference type="Proteomes" id="UP000565715">
    <property type="component" value="Unassembled WGS sequence"/>
</dbReference>
<dbReference type="GO" id="GO:0009035">
    <property type="term" value="F:type I site-specific deoxyribonuclease activity"/>
    <property type="evidence" value="ECO:0007669"/>
    <property type="project" value="UniProtKB-EC"/>
</dbReference>
<comment type="similarity">
    <text evidence="2 11">Belongs to the HsdR family.</text>
</comment>
<evidence type="ECO:0000256" key="10">
    <source>
        <dbReference type="ARBA" id="ARBA00023125"/>
    </source>
</evidence>
<dbReference type="GO" id="GO:0009307">
    <property type="term" value="P:DNA restriction-modification system"/>
    <property type="evidence" value="ECO:0007669"/>
    <property type="project" value="UniProtKB-KW"/>
</dbReference>
<dbReference type="EMBL" id="JAAXOO010000008">
    <property type="protein sequence ID" value="NKY37220.1"/>
    <property type="molecule type" value="Genomic_DNA"/>
</dbReference>
<evidence type="ECO:0000256" key="3">
    <source>
        <dbReference type="ARBA" id="ARBA00011296"/>
    </source>
</evidence>
<evidence type="ECO:0000256" key="1">
    <source>
        <dbReference type="ARBA" id="ARBA00000851"/>
    </source>
</evidence>
<dbReference type="InterPro" id="IPR007409">
    <property type="entry name" value="Restrct_endonuc_type1_HsdR_N"/>
</dbReference>
<gene>
    <name evidence="13" type="ORF">HGA13_29725</name>
</gene>
<dbReference type="GO" id="GO:0003677">
    <property type="term" value="F:DNA binding"/>
    <property type="evidence" value="ECO:0007669"/>
    <property type="project" value="UniProtKB-KW"/>
</dbReference>
<dbReference type="GO" id="GO:0005524">
    <property type="term" value="F:ATP binding"/>
    <property type="evidence" value="ECO:0007669"/>
    <property type="project" value="UniProtKB-KW"/>
</dbReference>
<reference evidence="13 14" key="1">
    <citation type="submission" date="2020-04" db="EMBL/GenBank/DDBJ databases">
        <title>MicrobeNet Type strains.</title>
        <authorList>
            <person name="Nicholson A.C."/>
        </authorList>
    </citation>
    <scope>NUCLEOTIDE SEQUENCE [LARGE SCALE GENOMIC DNA]</scope>
    <source>
        <strain evidence="13 14">DSM 45078</strain>
    </source>
</reference>
<dbReference type="CDD" id="cd22332">
    <property type="entry name" value="HsdR_N"/>
    <property type="match status" value="1"/>
</dbReference>
<dbReference type="PROSITE" id="PS51192">
    <property type="entry name" value="HELICASE_ATP_BIND_1"/>
    <property type="match status" value="1"/>
</dbReference>
<dbReference type="InterPro" id="IPR055180">
    <property type="entry name" value="HsdR_RecA-like_helicase_dom_2"/>
</dbReference>
<evidence type="ECO:0000256" key="4">
    <source>
        <dbReference type="ARBA" id="ARBA00022722"/>
    </source>
</evidence>
<dbReference type="RefSeq" id="WP_068040926.1">
    <property type="nucleotide sequence ID" value="NZ_JAAXOO010000008.1"/>
</dbReference>
<dbReference type="SMART" id="SM00487">
    <property type="entry name" value="DEXDc"/>
    <property type="match status" value="1"/>
</dbReference>
<dbReference type="CDD" id="cd18800">
    <property type="entry name" value="SF2_C_EcoR124I-like"/>
    <property type="match status" value="1"/>
</dbReference>
<evidence type="ECO:0000259" key="12">
    <source>
        <dbReference type="PROSITE" id="PS51192"/>
    </source>
</evidence>
<comment type="subunit">
    <text evidence="3 11">The type I restriction/modification system is composed of three polypeptides R, M and S.</text>
</comment>
<name>A0A846XR24_9NOCA</name>
<evidence type="ECO:0000256" key="5">
    <source>
        <dbReference type="ARBA" id="ARBA00022741"/>
    </source>
</evidence>
<evidence type="ECO:0000256" key="9">
    <source>
        <dbReference type="ARBA" id="ARBA00022840"/>
    </source>
</evidence>
<dbReference type="Pfam" id="PF22679">
    <property type="entry name" value="T1R_D3-like"/>
    <property type="match status" value="1"/>
</dbReference>
<evidence type="ECO:0000256" key="11">
    <source>
        <dbReference type="RuleBase" id="RU364115"/>
    </source>
</evidence>
<dbReference type="Pfam" id="PF11867">
    <property type="entry name" value="T1RH-like_C"/>
    <property type="match status" value="1"/>
</dbReference>
<keyword evidence="6 11" id="KW-0680">Restriction system</keyword>
<dbReference type="InterPro" id="IPR040980">
    <property type="entry name" value="SWI2_SNF2"/>
</dbReference>
<comment type="catalytic activity">
    <reaction evidence="1 11">
        <text>Endonucleolytic cleavage of DNA to give random double-stranded fragments with terminal 5'-phosphates, ATP is simultaneously hydrolyzed.</text>
        <dbReference type="EC" id="3.1.21.3"/>
    </reaction>
</comment>
<organism evidence="13 14">
    <name type="scientific">Nocardia speluncae</name>
    <dbReference type="NCBI Taxonomy" id="419477"/>
    <lineage>
        <taxon>Bacteria</taxon>
        <taxon>Bacillati</taxon>
        <taxon>Actinomycetota</taxon>
        <taxon>Actinomycetes</taxon>
        <taxon>Mycobacteriales</taxon>
        <taxon>Nocardiaceae</taxon>
        <taxon>Nocardia</taxon>
    </lineage>
</organism>
<dbReference type="SUPFAM" id="SSF52540">
    <property type="entry name" value="P-loop containing nucleoside triphosphate hydrolases"/>
    <property type="match status" value="1"/>
</dbReference>
<accession>A0A846XR24</accession>
<keyword evidence="14" id="KW-1185">Reference proteome</keyword>
<dbReference type="EC" id="3.1.21.3" evidence="11"/>
<keyword evidence="8 11" id="KW-0378">Hydrolase</keyword>
<proteinExistence type="inferred from homology"/>
<evidence type="ECO:0000256" key="2">
    <source>
        <dbReference type="ARBA" id="ARBA00008598"/>
    </source>
</evidence>
<dbReference type="NCBIfam" id="TIGR00348">
    <property type="entry name" value="hsdR"/>
    <property type="match status" value="1"/>
</dbReference>